<evidence type="ECO:0000313" key="2">
    <source>
        <dbReference type="Proteomes" id="UP001060215"/>
    </source>
</evidence>
<dbReference type="EMBL" id="CM045759">
    <property type="protein sequence ID" value="KAI8020519.1"/>
    <property type="molecule type" value="Genomic_DNA"/>
</dbReference>
<organism evidence="1 2">
    <name type="scientific">Camellia lanceoleosa</name>
    <dbReference type="NCBI Taxonomy" id="1840588"/>
    <lineage>
        <taxon>Eukaryota</taxon>
        <taxon>Viridiplantae</taxon>
        <taxon>Streptophyta</taxon>
        <taxon>Embryophyta</taxon>
        <taxon>Tracheophyta</taxon>
        <taxon>Spermatophyta</taxon>
        <taxon>Magnoliopsida</taxon>
        <taxon>eudicotyledons</taxon>
        <taxon>Gunneridae</taxon>
        <taxon>Pentapetalae</taxon>
        <taxon>asterids</taxon>
        <taxon>Ericales</taxon>
        <taxon>Theaceae</taxon>
        <taxon>Camellia</taxon>
    </lineage>
</organism>
<gene>
    <name evidence="1" type="ORF">LOK49_LG04G01636</name>
</gene>
<reference evidence="1 2" key="1">
    <citation type="journal article" date="2022" name="Plant J.">
        <title>Chromosome-level genome of Camellia lanceoleosa provides a valuable resource for understanding genome evolution and self-incompatibility.</title>
        <authorList>
            <person name="Gong W."/>
            <person name="Xiao S."/>
            <person name="Wang L."/>
            <person name="Liao Z."/>
            <person name="Chang Y."/>
            <person name="Mo W."/>
            <person name="Hu G."/>
            <person name="Li W."/>
            <person name="Zhao G."/>
            <person name="Zhu H."/>
            <person name="Hu X."/>
            <person name="Ji K."/>
            <person name="Xiang X."/>
            <person name="Song Q."/>
            <person name="Yuan D."/>
            <person name="Jin S."/>
            <person name="Zhang L."/>
        </authorList>
    </citation>
    <scope>NUCLEOTIDE SEQUENCE [LARGE SCALE GENOMIC DNA]</scope>
    <source>
        <strain evidence="1">SQ_2022a</strain>
    </source>
</reference>
<proteinExistence type="predicted"/>
<sequence length="89" mass="9783">MAQSRCINLQTRIGALVQDSNMLIPYAGQLSSDGETFVDAAVIVAGRTLPTWSDRDMPPIPSAERKAVKELKEECLQMLAEFPTTSEQD</sequence>
<accession>A0ACC0I4C9</accession>
<name>A0ACC0I4C9_9ERIC</name>
<dbReference type="Proteomes" id="UP001060215">
    <property type="component" value="Chromosome 2"/>
</dbReference>
<protein>
    <submittedName>
        <fullName evidence="1">Protein PLASTID TRANSCRIPTIONALLY ACTIVE 14</fullName>
    </submittedName>
</protein>
<evidence type="ECO:0000313" key="1">
    <source>
        <dbReference type="EMBL" id="KAI8020519.1"/>
    </source>
</evidence>
<comment type="caution">
    <text evidence="1">The sequence shown here is derived from an EMBL/GenBank/DDBJ whole genome shotgun (WGS) entry which is preliminary data.</text>
</comment>
<keyword evidence="2" id="KW-1185">Reference proteome</keyword>